<dbReference type="AlphaFoldDB" id="A0A5N7B648"/>
<evidence type="ECO:0000313" key="1">
    <source>
        <dbReference type="EMBL" id="KAE8376966.1"/>
    </source>
</evidence>
<name>A0A5N7B648_9EURO</name>
<proteinExistence type="predicted"/>
<evidence type="ECO:0000313" key="2">
    <source>
        <dbReference type="Proteomes" id="UP000326198"/>
    </source>
</evidence>
<organism evidence="1 2">
    <name type="scientific">Aspergillus bertholletiae</name>
    <dbReference type="NCBI Taxonomy" id="1226010"/>
    <lineage>
        <taxon>Eukaryota</taxon>
        <taxon>Fungi</taxon>
        <taxon>Dikarya</taxon>
        <taxon>Ascomycota</taxon>
        <taxon>Pezizomycotina</taxon>
        <taxon>Eurotiomycetes</taxon>
        <taxon>Eurotiomycetidae</taxon>
        <taxon>Eurotiales</taxon>
        <taxon>Aspergillaceae</taxon>
        <taxon>Aspergillus</taxon>
        <taxon>Aspergillus subgen. Circumdati</taxon>
    </lineage>
</organism>
<dbReference type="EMBL" id="ML736231">
    <property type="protein sequence ID" value="KAE8376966.1"/>
    <property type="molecule type" value="Genomic_DNA"/>
</dbReference>
<keyword evidence="2" id="KW-1185">Reference proteome</keyword>
<accession>A0A5N7B648</accession>
<gene>
    <name evidence="1" type="ORF">BDV26DRAFT_293646</name>
</gene>
<dbReference type="Proteomes" id="UP000326198">
    <property type="component" value="Unassembled WGS sequence"/>
</dbReference>
<sequence>MDGYQAAKNFLHDNPGEVARLYMIERWELSQIQQYPQNQLGFELQLTDGQLKTLLGAHSIKKNLGGEALIIKSRLGSRLTNWDCLVLVDNVLLDNIDVEKSCRRKNPNAPPKSKRNIDYIDLSFRFGSLTQPEKFRSFQRLLFYTRSHFESCFESGRWAPDSRGLYARNADLQADLTNLSNMHNKVSHALTEFRAK</sequence>
<protein>
    <submittedName>
        <fullName evidence="1">Uncharacterized protein</fullName>
    </submittedName>
</protein>
<dbReference type="OrthoDB" id="3792344at2759"/>
<reference evidence="1 2" key="1">
    <citation type="submission" date="2019-04" db="EMBL/GenBank/DDBJ databases">
        <title>Friends and foes A comparative genomics studyof 23 Aspergillus species from section Flavi.</title>
        <authorList>
            <consortium name="DOE Joint Genome Institute"/>
            <person name="Kjaerbolling I."/>
            <person name="Vesth T."/>
            <person name="Frisvad J.C."/>
            <person name="Nybo J.L."/>
            <person name="Theobald S."/>
            <person name="Kildgaard S."/>
            <person name="Isbrandt T."/>
            <person name="Kuo A."/>
            <person name="Sato A."/>
            <person name="Lyhne E.K."/>
            <person name="Kogle M.E."/>
            <person name="Wiebenga A."/>
            <person name="Kun R.S."/>
            <person name="Lubbers R.J."/>
            <person name="Makela M.R."/>
            <person name="Barry K."/>
            <person name="Chovatia M."/>
            <person name="Clum A."/>
            <person name="Daum C."/>
            <person name="Haridas S."/>
            <person name="He G."/>
            <person name="LaButti K."/>
            <person name="Lipzen A."/>
            <person name="Mondo S."/>
            <person name="Riley R."/>
            <person name="Salamov A."/>
            <person name="Simmons B.A."/>
            <person name="Magnuson J.K."/>
            <person name="Henrissat B."/>
            <person name="Mortensen U.H."/>
            <person name="Larsen T.O."/>
            <person name="Devries R.P."/>
            <person name="Grigoriev I.V."/>
            <person name="Machida M."/>
            <person name="Baker S.E."/>
            <person name="Andersen M.R."/>
        </authorList>
    </citation>
    <scope>NUCLEOTIDE SEQUENCE [LARGE SCALE GENOMIC DNA]</scope>
    <source>
        <strain evidence="1 2">IBT 29228</strain>
    </source>
</reference>